<dbReference type="AlphaFoldDB" id="A0A382JZ48"/>
<reference evidence="1" key="1">
    <citation type="submission" date="2018-05" db="EMBL/GenBank/DDBJ databases">
        <authorList>
            <person name="Lanie J.A."/>
            <person name="Ng W.-L."/>
            <person name="Kazmierczak K.M."/>
            <person name="Andrzejewski T.M."/>
            <person name="Davidsen T.M."/>
            <person name="Wayne K.J."/>
            <person name="Tettelin H."/>
            <person name="Glass J.I."/>
            <person name="Rusch D."/>
            <person name="Podicherti R."/>
            <person name="Tsui H.-C.T."/>
            <person name="Winkler M.E."/>
        </authorList>
    </citation>
    <scope>NUCLEOTIDE SEQUENCE</scope>
</reference>
<sequence length="166" mass="18944">MAIIDCIRMYLDRAGSGLIVEGFLHQQNPTMGFRRENNDVIFFVKGDLTDVQMYKRGQFGVDIYAPMSDLTSLLNSMRDSDASLNEAGVQLQTFDPTGKERGKAVPRIEKNWGRVEFGYAECFLPNGDWMYSKGGYMYMDLESHDGTSHKTWAENEVMEPFEYHVG</sequence>
<organism evidence="1">
    <name type="scientific">marine metagenome</name>
    <dbReference type="NCBI Taxonomy" id="408172"/>
    <lineage>
        <taxon>unclassified sequences</taxon>
        <taxon>metagenomes</taxon>
        <taxon>ecological metagenomes</taxon>
    </lineage>
</organism>
<dbReference type="EMBL" id="UINC01077160">
    <property type="protein sequence ID" value="SVC17026.1"/>
    <property type="molecule type" value="Genomic_DNA"/>
</dbReference>
<protein>
    <submittedName>
        <fullName evidence="1">Uncharacterized protein</fullName>
    </submittedName>
</protein>
<name>A0A382JZ48_9ZZZZ</name>
<evidence type="ECO:0000313" key="1">
    <source>
        <dbReference type="EMBL" id="SVC17026.1"/>
    </source>
</evidence>
<proteinExistence type="predicted"/>
<feature type="non-terminal residue" evidence="1">
    <location>
        <position position="166"/>
    </location>
</feature>
<gene>
    <name evidence="1" type="ORF">METZ01_LOCUS269880</name>
</gene>
<accession>A0A382JZ48</accession>